<reference evidence="1 2" key="1">
    <citation type="submission" date="2022-12" db="EMBL/GenBank/DDBJ databases">
        <title>Chromosome-scale assembly of the Ensete ventricosum genome.</title>
        <authorList>
            <person name="Dussert Y."/>
            <person name="Stocks J."/>
            <person name="Wendawek A."/>
            <person name="Woldeyes F."/>
            <person name="Nichols R.A."/>
            <person name="Borrell J.S."/>
        </authorList>
    </citation>
    <scope>NUCLEOTIDE SEQUENCE [LARGE SCALE GENOMIC DNA]</scope>
    <source>
        <strain evidence="2">cv. Maze</strain>
        <tissue evidence="1">Seeds</tissue>
    </source>
</reference>
<organism evidence="1 2">
    <name type="scientific">Ensete ventricosum</name>
    <name type="common">Abyssinian banana</name>
    <name type="synonym">Musa ensete</name>
    <dbReference type="NCBI Taxonomy" id="4639"/>
    <lineage>
        <taxon>Eukaryota</taxon>
        <taxon>Viridiplantae</taxon>
        <taxon>Streptophyta</taxon>
        <taxon>Embryophyta</taxon>
        <taxon>Tracheophyta</taxon>
        <taxon>Spermatophyta</taxon>
        <taxon>Magnoliopsida</taxon>
        <taxon>Liliopsida</taxon>
        <taxon>Zingiberales</taxon>
        <taxon>Musaceae</taxon>
        <taxon>Ensete</taxon>
    </lineage>
</organism>
<name>A0AAX5NDL0_ENSVE</name>
<sequence length="101" mass="11372">MEKESGTVSPDESRNAFDSDSLEKLMNRVPESGFYYRTTCITSYWECYGMAKGVLEHNPKLGYPLEHKGACGYGFGLLFSPNSSRPAVPTWGIWYCPLYAL</sequence>
<dbReference type="EMBL" id="JAQQAF010000569">
    <property type="protein sequence ID" value="KAJ8453808.1"/>
    <property type="molecule type" value="Genomic_DNA"/>
</dbReference>
<gene>
    <name evidence="1" type="ORF">OPV22_035229</name>
</gene>
<evidence type="ECO:0000313" key="1">
    <source>
        <dbReference type="EMBL" id="KAJ8453808.1"/>
    </source>
</evidence>
<evidence type="ECO:0000313" key="2">
    <source>
        <dbReference type="Proteomes" id="UP001222027"/>
    </source>
</evidence>
<comment type="caution">
    <text evidence="1">The sequence shown here is derived from an EMBL/GenBank/DDBJ whole genome shotgun (WGS) entry which is preliminary data.</text>
</comment>
<protein>
    <submittedName>
        <fullName evidence="1">Uncharacterized protein</fullName>
    </submittedName>
</protein>
<dbReference type="Proteomes" id="UP001222027">
    <property type="component" value="Unassembled WGS sequence"/>
</dbReference>
<proteinExistence type="predicted"/>
<keyword evidence="2" id="KW-1185">Reference proteome</keyword>
<accession>A0AAX5NDL0</accession>
<dbReference type="AlphaFoldDB" id="A0AAX5NDL0"/>